<sequence>MSEQNQQNGQAKGQGLSEEELQELVAASDSGSRNPAGAVGLLIAGIALTWSCFQVLLASPIVYNVLPSDLINNSRQFHLAFSMFLAFMAYPALKSSPRHHVPIQDWILALFGAFIALYGFFFYEKIVNNGGLADHTDKWFALAGIIVLFEAARRALGPAMAIVATIFLLYVFFGSSPWVPEVIRWKGASLQKAMSHMWITSEGVFGIALGVSTKFVFLFVLFGALLDKAGAGNYFIKMAFGALGHLKGGPAKAAVVGSAATGLISGSSIANVVTTGTFTIPLMKRVGFTSEQAGSVEVASSVNGQIMPPVMGAAAFLMVEYVGISYVEVITHAFLPALISYIALVYIVHLEAVKRNMPTIGHKAVSTLRTVLGMFFFFAGFAVLCYVIQFPIGWIVALVPAGASWILAALVFVAYLALLKLAASVDDLHPDDPNAKEITLPEISEIYKAGLYYLLPIIVLVYFLMIEQKSPGLSAFWATALLFVILLTQRPIKAIFRGENEMVEAFKEGVSDLVHGMIDGARNMIGIGLATATAGVIVGTVTLTGIGQVMADLVEFVSGGNLVLMLVFVGVLSLVLGMGLPTTANYIVVSSLMAGVVVELGAQSGLIVPLIAVHLFVFYFGIMADVTPPVGLASFAAAAVSGGDAIKTGFTAFFYSLRTVALPFVFIFNTDLLLIDVGWIQGIIVFIVATVAILVFTAGTMGHFITRNKIYESIALVLVAFVLFRPDFFMNRIQPPFEQVPPTEFVQAVGNAPAGEEIRVEVSGPDFDTGLTTATTLVLSPGSEDGGDARLSALGLTVLEEDGVLKLEEPFPGTPFFEAMSNFDFYADEPVIIDTAQIEVAQLPKELIFIPGFALLILIYLVQRARAGRLEGAPA</sequence>
<keyword evidence="2" id="KW-0472">Membrane</keyword>
<keyword evidence="1" id="KW-0997">Cell inner membrane</keyword>
<dbReference type="InterPro" id="IPR011853">
    <property type="entry name" value="TRAP_DctM-Dct_fused"/>
</dbReference>
<dbReference type="Pfam" id="PF06808">
    <property type="entry name" value="DctM"/>
    <property type="match status" value="2"/>
</dbReference>
<name>A0ABY8EZ00_9HYPH</name>
<organism evidence="4 5">
    <name type="scientific">Roseibium porphyridii</name>
    <dbReference type="NCBI Taxonomy" id="2866279"/>
    <lineage>
        <taxon>Bacteria</taxon>
        <taxon>Pseudomonadati</taxon>
        <taxon>Pseudomonadota</taxon>
        <taxon>Alphaproteobacteria</taxon>
        <taxon>Hyphomicrobiales</taxon>
        <taxon>Stappiaceae</taxon>
        <taxon>Roseibium</taxon>
    </lineage>
</organism>
<feature type="transmembrane region" description="Helical" evidence="2">
    <location>
        <begin position="159"/>
        <end position="179"/>
    </location>
</feature>
<keyword evidence="2" id="KW-1133">Transmembrane helix</keyword>
<evidence type="ECO:0000313" key="5">
    <source>
        <dbReference type="Proteomes" id="UP001209803"/>
    </source>
</evidence>
<feature type="transmembrane region" description="Helical" evidence="2">
    <location>
        <begin position="105"/>
        <end position="123"/>
    </location>
</feature>
<proteinExistence type="predicted"/>
<feature type="transmembrane region" description="Helical" evidence="2">
    <location>
        <begin position="710"/>
        <end position="728"/>
    </location>
</feature>
<keyword evidence="1" id="KW-1003">Cell membrane</keyword>
<keyword evidence="1" id="KW-0813">Transport</keyword>
<dbReference type="InterPro" id="IPR021814">
    <property type="entry name" value="DUF3394"/>
</dbReference>
<feature type="transmembrane region" description="Helical" evidence="2">
    <location>
        <begin position="403"/>
        <end position="425"/>
    </location>
</feature>
<feature type="transmembrane region" description="Helical" evidence="2">
    <location>
        <begin position="679"/>
        <end position="698"/>
    </location>
</feature>
<feature type="transmembrane region" description="Helical" evidence="2">
    <location>
        <begin position="371"/>
        <end position="397"/>
    </location>
</feature>
<dbReference type="Proteomes" id="UP001209803">
    <property type="component" value="Chromosome"/>
</dbReference>
<feature type="transmembrane region" description="Helical" evidence="2">
    <location>
        <begin position="204"/>
        <end position="226"/>
    </location>
</feature>
<evidence type="ECO:0000259" key="3">
    <source>
        <dbReference type="Pfam" id="PF06808"/>
    </source>
</evidence>
<feature type="domain" description="TRAP C4-dicarboxylate transport system permease DctM subunit" evidence="3">
    <location>
        <begin position="403"/>
        <end position="677"/>
    </location>
</feature>
<comment type="subcellular location">
    <subcellularLocation>
        <location evidence="1">Cell inner membrane</location>
        <topology evidence="1">Multi-pass membrane protein</topology>
    </subcellularLocation>
</comment>
<evidence type="ECO:0000256" key="2">
    <source>
        <dbReference type="SAM" id="Phobius"/>
    </source>
</evidence>
<feature type="transmembrane region" description="Helical" evidence="2">
    <location>
        <begin position="75"/>
        <end position="93"/>
    </location>
</feature>
<feature type="transmembrane region" description="Helical" evidence="2">
    <location>
        <begin position="592"/>
        <end position="612"/>
    </location>
</feature>
<evidence type="ECO:0000313" key="4">
    <source>
        <dbReference type="EMBL" id="WFE88270.1"/>
    </source>
</evidence>
<feature type="transmembrane region" description="Helical" evidence="2">
    <location>
        <begin position="652"/>
        <end position="673"/>
    </location>
</feature>
<feature type="transmembrane region" description="Helical" evidence="2">
    <location>
        <begin position="38"/>
        <end position="63"/>
    </location>
</feature>
<evidence type="ECO:0000256" key="1">
    <source>
        <dbReference type="RuleBase" id="RU369079"/>
    </source>
</evidence>
<comment type="function">
    <text evidence="1">Part of the tripartite ATP-independent periplasmic (TRAP) transport system.</text>
</comment>
<dbReference type="PANTHER" id="PTHR43849:SF2">
    <property type="entry name" value="BLL3936 PROTEIN"/>
    <property type="match status" value="1"/>
</dbReference>
<dbReference type="NCBIfam" id="TIGR02123">
    <property type="entry name" value="TRAP_fused"/>
    <property type="match status" value="1"/>
</dbReference>
<protein>
    <submittedName>
        <fullName evidence="4">TRAP transporter permease</fullName>
    </submittedName>
</protein>
<dbReference type="InterPro" id="IPR010656">
    <property type="entry name" value="DctM"/>
</dbReference>
<feature type="transmembrane region" description="Helical" evidence="2">
    <location>
        <begin position="471"/>
        <end position="488"/>
    </location>
</feature>
<feature type="transmembrane region" description="Helical" evidence="2">
    <location>
        <begin position="446"/>
        <end position="465"/>
    </location>
</feature>
<dbReference type="PANTHER" id="PTHR43849">
    <property type="entry name" value="BLL3936 PROTEIN"/>
    <property type="match status" value="1"/>
</dbReference>
<feature type="transmembrane region" description="Helical" evidence="2">
    <location>
        <begin position="562"/>
        <end position="580"/>
    </location>
</feature>
<feature type="domain" description="TRAP C4-dicarboxylate transport system permease DctM subunit" evidence="3">
    <location>
        <begin position="145"/>
        <end position="365"/>
    </location>
</feature>
<accession>A0ABY8EZ00</accession>
<keyword evidence="5" id="KW-1185">Reference proteome</keyword>
<reference evidence="4 5" key="1">
    <citation type="submission" date="2023-03" db="EMBL/GenBank/DDBJ databases">
        <title>Roseibium porphyridii sp. nov. and Roseibium rhodosorbium sp. nov. isolated from marine algae, Porphyridium cruentum and Rhodosorus marinus, respectively.</title>
        <authorList>
            <person name="Lee M.W."/>
            <person name="Choi B.J."/>
            <person name="Lee J.K."/>
            <person name="Choi D.G."/>
            <person name="Baek J.H."/>
            <person name="Bayburt H."/>
            <person name="Kim J.M."/>
            <person name="Han D.M."/>
            <person name="Kim K.H."/>
            <person name="Jeon C.O."/>
        </authorList>
    </citation>
    <scope>NUCLEOTIDE SEQUENCE [LARGE SCALE GENOMIC DNA]</scope>
    <source>
        <strain evidence="4 5">KMA01</strain>
    </source>
</reference>
<dbReference type="Pfam" id="PF11874">
    <property type="entry name" value="DUF3394"/>
    <property type="match status" value="1"/>
</dbReference>
<keyword evidence="2" id="KW-0812">Transmembrane</keyword>
<feature type="transmembrane region" description="Helical" evidence="2">
    <location>
        <begin position="527"/>
        <end position="550"/>
    </location>
</feature>
<feature type="transmembrane region" description="Helical" evidence="2">
    <location>
        <begin position="618"/>
        <end position="640"/>
    </location>
</feature>
<dbReference type="EMBL" id="CP120863">
    <property type="protein sequence ID" value="WFE88270.1"/>
    <property type="molecule type" value="Genomic_DNA"/>
</dbReference>
<gene>
    <name evidence="4" type="ORF">K1718_19155</name>
</gene>
<dbReference type="RefSeq" id="WP_265681177.1">
    <property type="nucleotide sequence ID" value="NZ_CP120863.1"/>
</dbReference>
<feature type="transmembrane region" description="Helical" evidence="2">
    <location>
        <begin position="333"/>
        <end position="350"/>
    </location>
</feature>